<feature type="non-terminal residue" evidence="1">
    <location>
        <position position="1"/>
    </location>
</feature>
<dbReference type="AlphaFoldDB" id="A0AAW1MGY2"/>
<accession>A0AAW1MGY2</accession>
<sequence>ILRGVPVQVLLRAVFGILGNYNAVEARGVSLDRKIATAHKNGRKWKCNYLLSSFVSCIINDELREGIWKNGNSSSPESTCFLGPVDAREVEGIVSTFKSKKTKDIYRMSTELLKRIITTIVDPLAKLINNCLTNGVFPRKLKGIITTIVDPLAKLINNCLTNGVFPRKLKVARVFPAHNGGLCGSDSYSPG</sequence>
<evidence type="ECO:0000313" key="2">
    <source>
        <dbReference type="Proteomes" id="UP001458880"/>
    </source>
</evidence>
<evidence type="ECO:0000313" key="1">
    <source>
        <dbReference type="EMBL" id="KAK9745503.1"/>
    </source>
</evidence>
<reference evidence="1 2" key="1">
    <citation type="journal article" date="2024" name="BMC Genomics">
        <title>De novo assembly and annotation of Popillia japonica's genome with initial clues to its potential as an invasive pest.</title>
        <authorList>
            <person name="Cucini C."/>
            <person name="Boschi S."/>
            <person name="Funari R."/>
            <person name="Cardaioli E."/>
            <person name="Iannotti N."/>
            <person name="Marturano G."/>
            <person name="Paoli F."/>
            <person name="Bruttini M."/>
            <person name="Carapelli A."/>
            <person name="Frati F."/>
            <person name="Nardi F."/>
        </authorList>
    </citation>
    <scope>NUCLEOTIDE SEQUENCE [LARGE SCALE GENOMIC DNA]</scope>
    <source>
        <strain evidence="1">DMR45628</strain>
    </source>
</reference>
<protein>
    <submittedName>
        <fullName evidence="1">Uncharacterized protein</fullName>
    </submittedName>
</protein>
<organism evidence="1 2">
    <name type="scientific">Popillia japonica</name>
    <name type="common">Japanese beetle</name>
    <dbReference type="NCBI Taxonomy" id="7064"/>
    <lineage>
        <taxon>Eukaryota</taxon>
        <taxon>Metazoa</taxon>
        <taxon>Ecdysozoa</taxon>
        <taxon>Arthropoda</taxon>
        <taxon>Hexapoda</taxon>
        <taxon>Insecta</taxon>
        <taxon>Pterygota</taxon>
        <taxon>Neoptera</taxon>
        <taxon>Endopterygota</taxon>
        <taxon>Coleoptera</taxon>
        <taxon>Polyphaga</taxon>
        <taxon>Scarabaeiformia</taxon>
        <taxon>Scarabaeidae</taxon>
        <taxon>Rutelinae</taxon>
        <taxon>Popillia</taxon>
    </lineage>
</organism>
<name>A0AAW1MGY2_POPJA</name>
<proteinExistence type="predicted"/>
<dbReference type="Proteomes" id="UP001458880">
    <property type="component" value="Unassembled WGS sequence"/>
</dbReference>
<dbReference type="EMBL" id="JASPKY010000048">
    <property type="protein sequence ID" value="KAK9745503.1"/>
    <property type="molecule type" value="Genomic_DNA"/>
</dbReference>
<comment type="caution">
    <text evidence="1">The sequence shown here is derived from an EMBL/GenBank/DDBJ whole genome shotgun (WGS) entry which is preliminary data.</text>
</comment>
<keyword evidence="2" id="KW-1185">Reference proteome</keyword>
<gene>
    <name evidence="1" type="ORF">QE152_g6841</name>
</gene>